<evidence type="ECO:0000259" key="2">
    <source>
        <dbReference type="PROSITE" id="PS50004"/>
    </source>
</evidence>
<dbReference type="PROSITE" id="PS50004">
    <property type="entry name" value="C2"/>
    <property type="match status" value="4"/>
</dbReference>
<protein>
    <recommendedName>
        <fullName evidence="2">C2 domain-containing protein</fullName>
    </recommendedName>
</protein>
<feature type="region of interest" description="Disordered" evidence="1">
    <location>
        <begin position="2161"/>
        <end position="2187"/>
    </location>
</feature>
<dbReference type="SUPFAM" id="SSF49562">
    <property type="entry name" value="C2 domain (Calcium/lipid-binding domain, CaLB)"/>
    <property type="match status" value="4"/>
</dbReference>
<dbReference type="Proteomes" id="UP000038009">
    <property type="component" value="Unassembled WGS sequence"/>
</dbReference>
<dbReference type="GO" id="GO:0008289">
    <property type="term" value="F:lipid binding"/>
    <property type="evidence" value="ECO:0007669"/>
    <property type="project" value="InterPro"/>
</dbReference>
<dbReference type="InterPro" id="IPR045050">
    <property type="entry name" value="Synaptotagmin_plant"/>
</dbReference>
<feature type="region of interest" description="Disordered" evidence="1">
    <location>
        <begin position="282"/>
        <end position="327"/>
    </location>
</feature>
<gene>
    <name evidence="3" type="ORF">ABL78_2456</name>
</gene>
<feature type="compositionally biased region" description="Polar residues" evidence="1">
    <location>
        <begin position="1024"/>
        <end position="1033"/>
    </location>
</feature>
<dbReference type="Pfam" id="PF00168">
    <property type="entry name" value="C2"/>
    <property type="match status" value="4"/>
</dbReference>
<reference evidence="3 4" key="1">
    <citation type="journal article" date="2015" name="PLoS Pathog.">
        <title>Leptomonas seymouri: Adaptations to the Dixenous Life Cycle Analyzed by Genome Sequencing, Transcriptome Profiling and Co-infection with Leishmania donovani.</title>
        <authorList>
            <person name="Kraeva N."/>
            <person name="Butenko A."/>
            <person name="Hlavacova J."/>
            <person name="Kostygov A."/>
            <person name="Myskova J."/>
            <person name="Grybchuk D."/>
            <person name="Lestinova T."/>
            <person name="Votypka J."/>
            <person name="Volf P."/>
            <person name="Opperdoes F."/>
            <person name="Flegontov P."/>
            <person name="Lukes J."/>
            <person name="Yurchenko V."/>
        </authorList>
    </citation>
    <scope>NUCLEOTIDE SEQUENCE [LARGE SCALE GENOMIC DNA]</scope>
    <source>
        <strain evidence="3 4">ATCC 30220</strain>
    </source>
</reference>
<feature type="region of interest" description="Disordered" evidence="1">
    <location>
        <begin position="102"/>
        <end position="132"/>
    </location>
</feature>
<accession>A0A0N1I972</accession>
<proteinExistence type="predicted"/>
<organism evidence="3 4">
    <name type="scientific">Leptomonas seymouri</name>
    <dbReference type="NCBI Taxonomy" id="5684"/>
    <lineage>
        <taxon>Eukaryota</taxon>
        <taxon>Discoba</taxon>
        <taxon>Euglenozoa</taxon>
        <taxon>Kinetoplastea</taxon>
        <taxon>Metakinetoplastina</taxon>
        <taxon>Trypanosomatida</taxon>
        <taxon>Trypanosomatidae</taxon>
        <taxon>Leishmaniinae</taxon>
        <taxon>Leptomonas</taxon>
    </lineage>
</organism>
<feature type="compositionally biased region" description="Polar residues" evidence="1">
    <location>
        <begin position="296"/>
        <end position="307"/>
    </location>
</feature>
<feature type="domain" description="C2" evidence="2">
    <location>
        <begin position="779"/>
        <end position="893"/>
    </location>
</feature>
<evidence type="ECO:0000313" key="4">
    <source>
        <dbReference type="Proteomes" id="UP000038009"/>
    </source>
</evidence>
<name>A0A0N1I972_LEPSE</name>
<evidence type="ECO:0000256" key="1">
    <source>
        <dbReference type="SAM" id="MobiDB-lite"/>
    </source>
</evidence>
<sequence length="2187" mass="241613">MGKLTIKVHKCQLYRPAVNSSCTINPRVTVIVDGTYRFQTGVKKGSFEPSYHESFVVGNTHRLAVIEISVYDVQEPMGLVLPGIGIVTATRGVVRTQNCTTIDDSDHANATGNGPMSPYAGPSSGGSSSSGSTPPVLLGRCYIATQRLVHNRRKRRTFYLGTPLGPLTSATVDSREGSPPNGDPERSALRMTGEQVGPSLLRQPVPPGIIGTVTISLESDTLGEPSSHLRLDDTLEESDARRLRRFFLCYDRPKLQMLDVLMAHVRNPSEVLQKSSFESITNSLALPTTRGKNRSTRSTPRQGGRNESMTSSVHSCSSSPPSAAAAQSDVLEPALVHLHADVLDGNLPTDNGGGNAATASEGNSARRTDAPQQLMMRKICLGGRPELTVEVPEAFETFEELMARVCSQYCAAEPSDFRMVLRVDGCTNLDRDHWNQSFLGSDDIYVVLRSEAEEFTSETVALKNTVVWTEAKTVTMDIVDPHRFYVMVILMGRGSGKTYEIGRCCVSAAPLSQGHVSRREMFLCVSEGITRMSANGVVHLLARPVNFGLTPIDAAESVDNFYERLSRFFMRYDPLRLPEVDVLVKARLSGLESFMQDLVVEYGREPGTVRLLVAVESLISLRESADIDLDEQEVRLLISMGSSTVRTKSMMVSQFAPTKVKEKYMFDVVSETDLICIEVVNAHQEDIVYGRVDFSCLNTQRSVMNKRNLYLVGSAGTHDAYFSGIVRLDLYSDELGHTYEVDTGFENSFAGRLRRYVHRRAPENLHRVHLAVATVFDMESFMAQLSLRYGDEDPTYALYFTVVGCRGLRSGISGVNPYVVVRLGIDAYQTKTVKSNNEPDYFEFCEFYYDRPGDMVITLVVMDQFDIGKDEVLGRALIPLADVQPSKQYNDWLPLLLKKKNGKVKETGTIGFKYTVVDLNLVDQTRLRLLKRHAAHGNAVAPVMMESVRGRCTPPMGPMGDSGNADMSSNAATSSRLGALHLPNGIGQRWGNFKKYFQQAPLTGHALRTLSAATGGTSDEDKGSPNSNDTTTHVVKDQDSVSFKSTKSSYQRMPTLNLIERGIHSVEEFCTADDSLLNSNVVSETEGDLPASRDLASADGIEPSNTSSMQTDSRDWRNSARDLSHMQLRVRLLSCTNLFKPSRNQPSPYVLLSTLCESQRSRMQFDTTEPRFNETFEFRVENPNIDFLSITVLTDTPYGSKKLGKCTLSMRNVQRGTMRTRWTSLVVHPFKPNATEFGSIYLSLGAINFGMNYLPSMDAENRLREQIREYLTLHARQQLHRLEWYVGELSQLESVLLGGWLHSGSGTSGSSGGGCVGTRLALGSRLGSAPAVGSRMQTADLEVFIYGISHLYSKGFLAKGSIVVKARVNGRTRGRTAPVSGSQGNFVFPQNQEPLRFAVEEPATALVKISVVLNDKIASGDCFVSLADLHRGVTKERTLMLVLDFKSLHAEPIGLVTLGVRCNNYGSSAPAPTEEDLELHSRLTRFCYFYIPNELAMVDVKYATTLNVAAYLSRMADKYGPEPGEFHLRVTVDRVRNLRVRQDNTRVHLFCIVRAGLQEFQSTIVEGTSEFVFCESFDLVVGLPNREKVELIIMRYYPSKNVEVGRNATSLDTVVRQEANEFELTLVSSGGTKAASVCGLLKVSVYPQNFGREREAYHRTLSSTEFGIDGHTLLAQSMFLFVPSMSTVLTDLQQGHENGSASPVMITGRGGSESHADRESAHLRQSLKRAALPISRVESLSTERASPAAQVKDGTSASVTIVGFVGLCVEDTKVYLRVSERDTVLLMTKPIPVEHLATLEPASATFTIQNVVANSENTYTLKLGVRRLFTADALCYADFCITRCPPNRTVEKRLRLYDEGGQFFGICRLSISMPDVRLSTKQWQHLAPGVFEPLMDDVASLLAAYAPQDLRHLDVLLCRAPDIRALHKSLRLQLAPSVLATVYLAVHNIDLRSDTIRQASVVTATVGRFTCEAERRTPGASPIYPYGMSKDGISKLDFPLLRIDISDTGPSALLTLSVGDRASKSKVDVIGRTVVSLRALLTPAVFTMSEQVQVPLVSVRHASNRVHALLIGTITFSIMPPSFEGYGSVVRFPSSVVEGFNRAYVRYYILRICRLLSHYDANSLVNIHAHMYETYVANREWERGLPTYLADMVARWGPEVDDCEPPPPLHPDMDTAKKPAHNAPHPR</sequence>
<dbReference type="OrthoDB" id="270970at2759"/>
<dbReference type="PANTHER" id="PTHR10774">
    <property type="entry name" value="EXTENDED SYNAPTOTAGMIN-RELATED"/>
    <property type="match status" value="1"/>
</dbReference>
<dbReference type="Gene3D" id="2.60.40.150">
    <property type="entry name" value="C2 domain"/>
    <property type="match status" value="4"/>
</dbReference>
<feature type="region of interest" description="Disordered" evidence="1">
    <location>
        <begin position="165"/>
        <end position="187"/>
    </location>
</feature>
<comment type="caution">
    <text evidence="3">The sequence shown here is derived from an EMBL/GenBank/DDBJ whole genome shotgun (WGS) entry which is preliminary data.</text>
</comment>
<dbReference type="GO" id="GO:0005783">
    <property type="term" value="C:endoplasmic reticulum"/>
    <property type="evidence" value="ECO:0007669"/>
    <property type="project" value="TreeGrafter"/>
</dbReference>
<feature type="compositionally biased region" description="Polar residues" evidence="1">
    <location>
        <begin position="102"/>
        <end position="112"/>
    </location>
</feature>
<dbReference type="OMA" id="LEWYVGE"/>
<keyword evidence="4" id="KW-1185">Reference proteome</keyword>
<feature type="compositionally biased region" description="Low complexity" evidence="1">
    <location>
        <begin position="114"/>
        <end position="132"/>
    </location>
</feature>
<feature type="region of interest" description="Disordered" evidence="1">
    <location>
        <begin position="1013"/>
        <end position="1047"/>
    </location>
</feature>
<feature type="compositionally biased region" description="Low complexity" evidence="1">
    <location>
        <begin position="308"/>
        <end position="327"/>
    </location>
</feature>
<feature type="domain" description="C2" evidence="2">
    <location>
        <begin position="1"/>
        <end position="103"/>
    </location>
</feature>
<dbReference type="CDD" id="cd00030">
    <property type="entry name" value="C2"/>
    <property type="match status" value="5"/>
</dbReference>
<dbReference type="InterPro" id="IPR035892">
    <property type="entry name" value="C2_domain_sf"/>
</dbReference>
<feature type="domain" description="C2" evidence="2">
    <location>
        <begin position="1509"/>
        <end position="1626"/>
    </location>
</feature>
<dbReference type="PANTHER" id="PTHR10774:SF190">
    <property type="entry name" value="C2 CALCIUM_LIPID-BINDING ENDONUCLEASE_EXONUCLEASE_PHOSPHATASE-RELATED"/>
    <property type="match status" value="1"/>
</dbReference>
<dbReference type="VEuPathDB" id="TriTrypDB:Lsey_0050_0140"/>
<dbReference type="SMART" id="SM00239">
    <property type="entry name" value="C2"/>
    <property type="match status" value="6"/>
</dbReference>
<dbReference type="EMBL" id="LJSK01000050">
    <property type="protein sequence ID" value="KPI88443.1"/>
    <property type="molecule type" value="Genomic_DNA"/>
</dbReference>
<feature type="domain" description="C2" evidence="2">
    <location>
        <begin position="1103"/>
        <end position="1223"/>
    </location>
</feature>
<feature type="region of interest" description="Disordered" evidence="1">
    <location>
        <begin position="1086"/>
        <end position="1114"/>
    </location>
</feature>
<evidence type="ECO:0000313" key="3">
    <source>
        <dbReference type="EMBL" id="KPI88443.1"/>
    </source>
</evidence>
<feature type="compositionally biased region" description="Basic residues" evidence="1">
    <location>
        <begin position="2178"/>
        <end position="2187"/>
    </location>
</feature>
<dbReference type="InterPro" id="IPR000008">
    <property type="entry name" value="C2_dom"/>
</dbReference>
<feature type="region of interest" description="Disordered" evidence="1">
    <location>
        <begin position="345"/>
        <end position="368"/>
    </location>
</feature>